<dbReference type="EMBL" id="JARKIE010000001">
    <property type="protein sequence ID" value="KAJ7710427.1"/>
    <property type="molecule type" value="Genomic_DNA"/>
</dbReference>
<reference evidence="2" key="1">
    <citation type="submission" date="2023-03" db="EMBL/GenBank/DDBJ databases">
        <title>Massive genome expansion in bonnet fungi (Mycena s.s.) driven by repeated elements and novel gene families across ecological guilds.</title>
        <authorList>
            <consortium name="Lawrence Berkeley National Laboratory"/>
            <person name="Harder C.B."/>
            <person name="Miyauchi S."/>
            <person name="Viragh M."/>
            <person name="Kuo A."/>
            <person name="Thoen E."/>
            <person name="Andreopoulos B."/>
            <person name="Lu D."/>
            <person name="Skrede I."/>
            <person name="Drula E."/>
            <person name="Henrissat B."/>
            <person name="Morin E."/>
            <person name="Kohler A."/>
            <person name="Barry K."/>
            <person name="LaButti K."/>
            <person name="Morin E."/>
            <person name="Salamov A."/>
            <person name="Lipzen A."/>
            <person name="Mereny Z."/>
            <person name="Hegedus B."/>
            <person name="Baldrian P."/>
            <person name="Stursova M."/>
            <person name="Weitz H."/>
            <person name="Taylor A."/>
            <person name="Grigoriev I.V."/>
            <person name="Nagy L.G."/>
            <person name="Martin F."/>
            <person name="Kauserud H."/>
        </authorList>
    </citation>
    <scope>NUCLEOTIDE SEQUENCE</scope>
    <source>
        <strain evidence="2">CBHHK067</strain>
    </source>
</reference>
<keyword evidence="3" id="KW-1185">Reference proteome</keyword>
<gene>
    <name evidence="2" type="ORF">B0H17DRAFT_1123575</name>
</gene>
<feature type="region of interest" description="Disordered" evidence="1">
    <location>
        <begin position="80"/>
        <end position="102"/>
    </location>
</feature>
<name>A0AAD7H1Z8_MYCRO</name>
<feature type="region of interest" description="Disordered" evidence="1">
    <location>
        <begin position="1"/>
        <end position="52"/>
    </location>
</feature>
<evidence type="ECO:0000313" key="2">
    <source>
        <dbReference type="EMBL" id="KAJ7710427.1"/>
    </source>
</evidence>
<evidence type="ECO:0000313" key="3">
    <source>
        <dbReference type="Proteomes" id="UP001221757"/>
    </source>
</evidence>
<dbReference type="AlphaFoldDB" id="A0AAD7H1Z8"/>
<comment type="caution">
    <text evidence="2">The sequence shown here is derived from an EMBL/GenBank/DDBJ whole genome shotgun (WGS) entry which is preliminary data.</text>
</comment>
<feature type="region of interest" description="Disordered" evidence="1">
    <location>
        <begin position="114"/>
        <end position="134"/>
    </location>
</feature>
<accession>A0AAD7H1Z8</accession>
<dbReference type="Proteomes" id="UP001221757">
    <property type="component" value="Unassembled WGS sequence"/>
</dbReference>
<feature type="compositionally biased region" description="Basic and acidic residues" evidence="1">
    <location>
        <begin position="10"/>
        <end position="30"/>
    </location>
</feature>
<evidence type="ECO:0000256" key="1">
    <source>
        <dbReference type="SAM" id="MobiDB-lite"/>
    </source>
</evidence>
<protein>
    <submittedName>
        <fullName evidence="2">Uncharacterized protein</fullName>
    </submittedName>
</protein>
<proteinExistence type="predicted"/>
<feature type="compositionally biased region" description="Basic and acidic residues" evidence="1">
    <location>
        <begin position="88"/>
        <end position="102"/>
    </location>
</feature>
<sequence length="134" mass="15028">MVQWPAGRLGIRDKKIRDKISRDERGKNGVEDGPADFMPESDNGDIREEVPVFEPVDMSQKWGTRRRTCVGSLHYGQWFGKAAQPKVDPTDDQRSRETCSRRVCDAPEVVLPRLGSARLADQAKPKISQPQPAA</sequence>
<organism evidence="2 3">
    <name type="scientific">Mycena rosella</name>
    <name type="common">Pink bonnet</name>
    <name type="synonym">Agaricus rosellus</name>
    <dbReference type="NCBI Taxonomy" id="1033263"/>
    <lineage>
        <taxon>Eukaryota</taxon>
        <taxon>Fungi</taxon>
        <taxon>Dikarya</taxon>
        <taxon>Basidiomycota</taxon>
        <taxon>Agaricomycotina</taxon>
        <taxon>Agaricomycetes</taxon>
        <taxon>Agaricomycetidae</taxon>
        <taxon>Agaricales</taxon>
        <taxon>Marasmiineae</taxon>
        <taxon>Mycenaceae</taxon>
        <taxon>Mycena</taxon>
    </lineage>
</organism>